<name>A0A2T4CIB3_TRILO</name>
<dbReference type="Proteomes" id="UP000240760">
    <property type="component" value="Unassembled WGS sequence"/>
</dbReference>
<evidence type="ECO:0000313" key="1">
    <source>
        <dbReference type="EMBL" id="PTB81296.1"/>
    </source>
</evidence>
<dbReference type="EMBL" id="KZ679126">
    <property type="protein sequence ID" value="PTB81296.1"/>
    <property type="molecule type" value="Genomic_DNA"/>
</dbReference>
<proteinExistence type="predicted"/>
<organism evidence="1 2">
    <name type="scientific">Trichoderma longibrachiatum ATCC 18648</name>
    <dbReference type="NCBI Taxonomy" id="983965"/>
    <lineage>
        <taxon>Eukaryota</taxon>
        <taxon>Fungi</taxon>
        <taxon>Dikarya</taxon>
        <taxon>Ascomycota</taxon>
        <taxon>Pezizomycotina</taxon>
        <taxon>Sordariomycetes</taxon>
        <taxon>Hypocreomycetidae</taxon>
        <taxon>Hypocreales</taxon>
        <taxon>Hypocreaceae</taxon>
        <taxon>Trichoderma</taxon>
    </lineage>
</organism>
<gene>
    <name evidence="1" type="ORF">M440DRAFT_1012366</name>
</gene>
<accession>A0A2T4CIB3</accession>
<sequence length="157" mass="17647">MSIVHLHCHASCHTTLGAVNAGTCDAHCFFSCACAKSTYRRKQYYFLFIHSLLLPSPPSLVHSSARYQVPQSQAPLALAYSPASYYLFAPRTQRRRNDPITRPFSPQLNSTLAHQLIQLTQTLASVPRAAEPLRSHAMRCKCNAIPDASLKRRIWPR</sequence>
<protein>
    <submittedName>
        <fullName evidence="1">Uncharacterized protein</fullName>
    </submittedName>
</protein>
<reference evidence="1 2" key="1">
    <citation type="submission" date="2016-07" db="EMBL/GenBank/DDBJ databases">
        <title>Multiple horizontal gene transfer events from other fungi enriched the ability of initially mycotrophic Trichoderma (Ascomycota) to feed on dead plant biomass.</title>
        <authorList>
            <consortium name="DOE Joint Genome Institute"/>
            <person name="Aerts A."/>
            <person name="Atanasova L."/>
            <person name="Chenthamara K."/>
            <person name="Zhang J."/>
            <person name="Grujic M."/>
            <person name="Henrissat B."/>
            <person name="Kuo A."/>
            <person name="Salamov A."/>
            <person name="Lipzen A."/>
            <person name="Labutti K."/>
            <person name="Barry K."/>
            <person name="Miao Y."/>
            <person name="Rahimi M.J."/>
            <person name="Shen Q."/>
            <person name="Grigoriev I.V."/>
            <person name="Kubicek C.P."/>
            <person name="Druzhinina I.S."/>
        </authorList>
    </citation>
    <scope>NUCLEOTIDE SEQUENCE [LARGE SCALE GENOMIC DNA]</scope>
    <source>
        <strain evidence="1 2">ATCC 18648</strain>
    </source>
</reference>
<evidence type="ECO:0000313" key="2">
    <source>
        <dbReference type="Proteomes" id="UP000240760"/>
    </source>
</evidence>
<dbReference type="AlphaFoldDB" id="A0A2T4CIB3"/>
<keyword evidence="2" id="KW-1185">Reference proteome</keyword>